<dbReference type="AlphaFoldDB" id="A0A919R9S5"/>
<feature type="region of interest" description="Disordered" evidence="1">
    <location>
        <begin position="71"/>
        <end position="104"/>
    </location>
</feature>
<evidence type="ECO:0008006" key="4">
    <source>
        <dbReference type="Google" id="ProtNLM"/>
    </source>
</evidence>
<comment type="caution">
    <text evidence="2">The sequence shown here is derived from an EMBL/GenBank/DDBJ whole genome shotgun (WGS) entry which is preliminary data.</text>
</comment>
<organism evidence="2 3">
    <name type="scientific">Sinosporangium siamense</name>
    <dbReference type="NCBI Taxonomy" id="1367973"/>
    <lineage>
        <taxon>Bacteria</taxon>
        <taxon>Bacillati</taxon>
        <taxon>Actinomycetota</taxon>
        <taxon>Actinomycetes</taxon>
        <taxon>Streptosporangiales</taxon>
        <taxon>Streptosporangiaceae</taxon>
        <taxon>Sinosporangium</taxon>
    </lineage>
</organism>
<keyword evidence="3" id="KW-1185">Reference proteome</keyword>
<name>A0A919R9S5_9ACTN</name>
<dbReference type="EMBL" id="BOOW01000003">
    <property type="protein sequence ID" value="GII90021.1"/>
    <property type="molecule type" value="Genomic_DNA"/>
</dbReference>
<dbReference type="Proteomes" id="UP000606172">
    <property type="component" value="Unassembled WGS sequence"/>
</dbReference>
<evidence type="ECO:0000313" key="2">
    <source>
        <dbReference type="EMBL" id="GII90021.1"/>
    </source>
</evidence>
<feature type="compositionally biased region" description="Basic and acidic residues" evidence="1">
    <location>
        <begin position="90"/>
        <end position="104"/>
    </location>
</feature>
<evidence type="ECO:0000313" key="3">
    <source>
        <dbReference type="Proteomes" id="UP000606172"/>
    </source>
</evidence>
<gene>
    <name evidence="2" type="ORF">Ssi02_02520</name>
</gene>
<dbReference type="RefSeq" id="WP_204020142.1">
    <property type="nucleotide sequence ID" value="NZ_BOOW01000003.1"/>
</dbReference>
<proteinExistence type="predicted"/>
<protein>
    <recommendedName>
        <fullName evidence="4">YtxH domain-containing protein</fullName>
    </recommendedName>
</protein>
<sequence>MRYRITFAAGVAIGYVLGSRAGHERYEQLKRTARRVADNPSVQEAAGLMGAQVARAAGFAKSKLGEGISSLPFLRPHDQEDETVPLCPAPKERHTEKSRTPSSP</sequence>
<evidence type="ECO:0000256" key="1">
    <source>
        <dbReference type="SAM" id="MobiDB-lite"/>
    </source>
</evidence>
<accession>A0A919R9S5</accession>
<reference evidence="2" key="1">
    <citation type="submission" date="2021-01" db="EMBL/GenBank/DDBJ databases">
        <title>Whole genome shotgun sequence of Sinosporangium siamense NBRC 109515.</title>
        <authorList>
            <person name="Komaki H."/>
            <person name="Tamura T."/>
        </authorList>
    </citation>
    <scope>NUCLEOTIDE SEQUENCE</scope>
    <source>
        <strain evidence="2">NBRC 109515</strain>
    </source>
</reference>